<evidence type="ECO:0000256" key="6">
    <source>
        <dbReference type="ARBA" id="ARBA00023242"/>
    </source>
</evidence>
<feature type="region of interest" description="Disordered" evidence="7">
    <location>
        <begin position="108"/>
        <end position="262"/>
    </location>
</feature>
<feature type="compositionally biased region" description="Basic and acidic residues" evidence="7">
    <location>
        <begin position="223"/>
        <end position="244"/>
    </location>
</feature>
<dbReference type="GeneID" id="115013042"/>
<keyword evidence="8" id="KW-1185">Reference proteome</keyword>
<dbReference type="PANTHER" id="PTHR14482:SF0">
    <property type="entry name" value="PROTEIN CUSTOS"/>
    <property type="match status" value="1"/>
</dbReference>
<sequence length="262" mass="28894">MNGLHYPESSAQNTSGTCFIMAAAAKGMAAVCNDSSSSDDEALRRCQEAVWETRSDKKKDGDSNVQKSKRIVVADHEHDGNELQVTQGFRTHVAKKLGHLLDSSFTEMQTETSSRVESAKCDDDDDDEGFHLFSTSVPGQQAVDPPAPVRRRPVPSSSDSDSEMEARLREAAVSVKDLLPPSLPSTLSTHSAEPPCSEEIKKKKRAAEGEENHVVKRKIKRKQNQEEGAQRNGEHSESEQEHTQVKVKRKKKKKRDGALTSS</sequence>
<keyword evidence="4" id="KW-0217">Developmental protein</keyword>
<keyword evidence="6" id="KW-0539">Nucleus</keyword>
<accession>A0A6J2QC61</accession>
<dbReference type="InterPro" id="IPR026694">
    <property type="entry name" value="CUSTOS"/>
</dbReference>
<evidence type="ECO:0000256" key="7">
    <source>
        <dbReference type="SAM" id="MobiDB-lite"/>
    </source>
</evidence>
<dbReference type="InParanoid" id="A0A6J2QC61"/>
<feature type="compositionally biased region" description="Low complexity" evidence="7">
    <location>
        <begin position="178"/>
        <end position="189"/>
    </location>
</feature>
<comment type="similarity">
    <text evidence="2">Belongs to the CUSTOS family.</text>
</comment>
<dbReference type="CTD" id="101165894"/>
<comment type="subcellular location">
    <subcellularLocation>
        <location evidence="1">Nucleus envelope</location>
    </subcellularLocation>
</comment>
<evidence type="ECO:0000256" key="5">
    <source>
        <dbReference type="ARBA" id="ARBA00022687"/>
    </source>
</evidence>
<dbReference type="KEGG" id="cgob:115013042"/>
<keyword evidence="5" id="KW-0879">Wnt signaling pathway</keyword>
<dbReference type="GO" id="GO:0005635">
    <property type="term" value="C:nuclear envelope"/>
    <property type="evidence" value="ECO:0007669"/>
    <property type="project" value="UniProtKB-SubCell"/>
</dbReference>
<dbReference type="AlphaFoldDB" id="A0A6J2QC61"/>
<evidence type="ECO:0000256" key="1">
    <source>
        <dbReference type="ARBA" id="ARBA00004259"/>
    </source>
</evidence>
<dbReference type="Pfam" id="PF23999">
    <property type="entry name" value="CUSTOS"/>
    <property type="match status" value="1"/>
</dbReference>
<dbReference type="OrthoDB" id="10053459at2759"/>
<dbReference type="GO" id="GO:0016055">
    <property type="term" value="P:Wnt signaling pathway"/>
    <property type="evidence" value="ECO:0007669"/>
    <property type="project" value="UniProtKB-KW"/>
</dbReference>
<protein>
    <recommendedName>
        <fullName evidence="3">Protein CUSTOS</fullName>
    </recommendedName>
</protein>
<evidence type="ECO:0000313" key="9">
    <source>
        <dbReference type="RefSeq" id="XP_029294862.1"/>
    </source>
</evidence>
<dbReference type="RefSeq" id="XP_029294862.1">
    <property type="nucleotide sequence ID" value="XM_029439002.1"/>
</dbReference>
<evidence type="ECO:0000256" key="3">
    <source>
        <dbReference type="ARBA" id="ARBA00013465"/>
    </source>
</evidence>
<organism evidence="8 9">
    <name type="scientific">Cottoperca gobio</name>
    <name type="common">Frogmouth</name>
    <name type="synonym">Aphritis gobio</name>
    <dbReference type="NCBI Taxonomy" id="56716"/>
    <lineage>
        <taxon>Eukaryota</taxon>
        <taxon>Metazoa</taxon>
        <taxon>Chordata</taxon>
        <taxon>Craniata</taxon>
        <taxon>Vertebrata</taxon>
        <taxon>Euteleostomi</taxon>
        <taxon>Actinopterygii</taxon>
        <taxon>Neopterygii</taxon>
        <taxon>Teleostei</taxon>
        <taxon>Neoteleostei</taxon>
        <taxon>Acanthomorphata</taxon>
        <taxon>Eupercaria</taxon>
        <taxon>Perciformes</taxon>
        <taxon>Notothenioidei</taxon>
        <taxon>Bovichtidae</taxon>
        <taxon>Cottoperca</taxon>
    </lineage>
</organism>
<dbReference type="GO" id="GO:0030178">
    <property type="term" value="P:negative regulation of Wnt signaling pathway"/>
    <property type="evidence" value="ECO:0007669"/>
    <property type="project" value="Ensembl"/>
</dbReference>
<dbReference type="GO" id="GO:0060061">
    <property type="term" value="P:Spemann organizer formation"/>
    <property type="evidence" value="ECO:0007669"/>
    <property type="project" value="Ensembl"/>
</dbReference>
<reference evidence="9" key="1">
    <citation type="submission" date="2025-08" db="UniProtKB">
        <authorList>
            <consortium name="RefSeq"/>
        </authorList>
    </citation>
    <scope>IDENTIFICATION</scope>
</reference>
<dbReference type="FunCoup" id="A0A6J2QC61">
    <property type="interactions" value="642"/>
</dbReference>
<name>A0A6J2QC61_COTGO</name>
<dbReference type="GO" id="GO:0097065">
    <property type="term" value="P:anterior head development"/>
    <property type="evidence" value="ECO:0007669"/>
    <property type="project" value="Ensembl"/>
</dbReference>
<proteinExistence type="inferred from homology"/>
<feature type="compositionally biased region" description="Basic and acidic residues" evidence="7">
    <location>
        <begin position="198"/>
        <end position="214"/>
    </location>
</feature>
<evidence type="ECO:0000256" key="2">
    <source>
        <dbReference type="ARBA" id="ARBA00008632"/>
    </source>
</evidence>
<dbReference type="PANTHER" id="PTHR14482">
    <property type="entry name" value="CHROMOSOME 12 ORF 43 HOMOLOG"/>
    <property type="match status" value="1"/>
</dbReference>
<gene>
    <name evidence="9" type="primary">c9h12orf43</name>
</gene>
<evidence type="ECO:0000256" key="4">
    <source>
        <dbReference type="ARBA" id="ARBA00022473"/>
    </source>
</evidence>
<evidence type="ECO:0000313" key="8">
    <source>
        <dbReference type="Proteomes" id="UP000504630"/>
    </source>
</evidence>
<feature type="compositionally biased region" description="Basic residues" evidence="7">
    <location>
        <begin position="245"/>
        <end position="255"/>
    </location>
</feature>
<dbReference type="Proteomes" id="UP000504630">
    <property type="component" value="Chromosome 9"/>
</dbReference>